<evidence type="ECO:0000256" key="1">
    <source>
        <dbReference type="SAM" id="MobiDB-lite"/>
    </source>
</evidence>
<protein>
    <submittedName>
        <fullName evidence="2">Uncharacterized protein</fullName>
    </submittedName>
</protein>
<organism evidence="2 3">
    <name type="scientific">Nakamurella panacisegetis</name>
    <dbReference type="NCBI Taxonomy" id="1090615"/>
    <lineage>
        <taxon>Bacteria</taxon>
        <taxon>Bacillati</taxon>
        <taxon>Actinomycetota</taxon>
        <taxon>Actinomycetes</taxon>
        <taxon>Nakamurellales</taxon>
        <taxon>Nakamurellaceae</taxon>
        <taxon>Nakamurella</taxon>
    </lineage>
</organism>
<feature type="region of interest" description="Disordered" evidence="1">
    <location>
        <begin position="1"/>
        <end position="44"/>
    </location>
</feature>
<sequence>MSQPIDPWSHLRHRTEETDRLLRNRRRRNDPRVTVRTRSPGQGR</sequence>
<keyword evidence="3" id="KW-1185">Reference proteome</keyword>
<dbReference type="EMBL" id="LT629710">
    <property type="protein sequence ID" value="SDP00701.1"/>
    <property type="molecule type" value="Genomic_DNA"/>
</dbReference>
<reference evidence="2 3" key="1">
    <citation type="submission" date="2016-10" db="EMBL/GenBank/DDBJ databases">
        <authorList>
            <person name="de Groot N.N."/>
        </authorList>
    </citation>
    <scope>NUCLEOTIDE SEQUENCE [LARGE SCALE GENOMIC DNA]</scope>
    <source>
        <strain evidence="3">P4-7,KCTC 19426,CECT 7604</strain>
    </source>
</reference>
<accession>A0A1H0P6X0</accession>
<dbReference type="STRING" id="1090615.SAMN04515671_2647"/>
<evidence type="ECO:0000313" key="2">
    <source>
        <dbReference type="EMBL" id="SDP00701.1"/>
    </source>
</evidence>
<evidence type="ECO:0000313" key="3">
    <source>
        <dbReference type="Proteomes" id="UP000198741"/>
    </source>
</evidence>
<dbReference type="AlphaFoldDB" id="A0A1H0P6X0"/>
<proteinExistence type="predicted"/>
<dbReference type="Proteomes" id="UP000198741">
    <property type="component" value="Chromosome I"/>
</dbReference>
<name>A0A1H0P6X0_9ACTN</name>
<gene>
    <name evidence="2" type="ORF">SAMN04515671_2647</name>
</gene>